<keyword evidence="1" id="KW-0812">Transmembrane</keyword>
<accession>A0A8J7SID9</accession>
<proteinExistence type="predicted"/>
<keyword evidence="3" id="KW-1185">Reference proteome</keyword>
<organism evidence="2 3">
    <name type="scientific">Marivibrio halodurans</name>
    <dbReference type="NCBI Taxonomy" id="2039722"/>
    <lineage>
        <taxon>Bacteria</taxon>
        <taxon>Pseudomonadati</taxon>
        <taxon>Pseudomonadota</taxon>
        <taxon>Alphaproteobacteria</taxon>
        <taxon>Rhodospirillales</taxon>
        <taxon>Rhodospirillaceae</taxon>
        <taxon>Marivibrio</taxon>
    </lineage>
</organism>
<protein>
    <submittedName>
        <fullName evidence="2">Uncharacterized protein</fullName>
    </submittedName>
</protein>
<keyword evidence="1" id="KW-1133">Transmembrane helix</keyword>
<gene>
    <name evidence="2" type="ORF">KAJ83_08285</name>
</gene>
<keyword evidence="1" id="KW-0472">Membrane</keyword>
<evidence type="ECO:0000313" key="3">
    <source>
        <dbReference type="Proteomes" id="UP000672602"/>
    </source>
</evidence>
<comment type="caution">
    <text evidence="2">The sequence shown here is derived from an EMBL/GenBank/DDBJ whole genome shotgun (WGS) entry which is preliminary data.</text>
</comment>
<feature type="transmembrane region" description="Helical" evidence="1">
    <location>
        <begin position="120"/>
        <end position="143"/>
    </location>
</feature>
<reference evidence="2" key="1">
    <citation type="submission" date="2021-04" db="EMBL/GenBank/DDBJ databases">
        <authorList>
            <person name="Zhang D.-C."/>
        </authorList>
    </citation>
    <scope>NUCLEOTIDE SEQUENCE</scope>
    <source>
        <strain evidence="2">CGMCC 1.15697</strain>
    </source>
</reference>
<dbReference type="AlphaFoldDB" id="A0A8J7SID9"/>
<evidence type="ECO:0000313" key="2">
    <source>
        <dbReference type="EMBL" id="MBP5857003.1"/>
    </source>
</evidence>
<name>A0A8J7SID9_9PROT</name>
<sequence length="166" mass="17669">MRVPRFKAACPVGARNVSAGLLKCLASPPHLLMVAGHGLDQLLIVDGGLCLTVTSFDPELMRLAVASCPFMYGGMMLGSLFCFERDGMRAFLVRISLQLGAMVCAMAVAAHLWFGSSTAALLAMMVAMSATGPVGRGIFSTLFRASVDICMHRMENPAKRSVGRLT</sequence>
<evidence type="ECO:0000256" key="1">
    <source>
        <dbReference type="SAM" id="Phobius"/>
    </source>
</evidence>
<feature type="transmembrane region" description="Helical" evidence="1">
    <location>
        <begin position="95"/>
        <end position="114"/>
    </location>
</feature>
<feature type="transmembrane region" description="Helical" evidence="1">
    <location>
        <begin position="63"/>
        <end position="83"/>
    </location>
</feature>
<dbReference type="EMBL" id="JAGMWN010000003">
    <property type="protein sequence ID" value="MBP5857003.1"/>
    <property type="molecule type" value="Genomic_DNA"/>
</dbReference>
<dbReference type="Proteomes" id="UP000672602">
    <property type="component" value="Unassembled WGS sequence"/>
</dbReference>
<dbReference type="RefSeq" id="WP_210681573.1">
    <property type="nucleotide sequence ID" value="NZ_JAGMWN010000003.1"/>
</dbReference>